<dbReference type="GO" id="GO:0005524">
    <property type="term" value="F:ATP binding"/>
    <property type="evidence" value="ECO:0007669"/>
    <property type="project" value="UniProtKB-KW"/>
</dbReference>
<reference evidence="6" key="1">
    <citation type="submission" date="2021-02" db="EMBL/GenBank/DDBJ databases">
        <authorList>
            <person name="Dougan E. K."/>
            <person name="Rhodes N."/>
            <person name="Thang M."/>
            <person name="Chan C."/>
        </authorList>
    </citation>
    <scope>NUCLEOTIDE SEQUENCE</scope>
</reference>
<dbReference type="CDD" id="cd18808">
    <property type="entry name" value="SF1_C_Upf1"/>
    <property type="match status" value="1"/>
</dbReference>
<gene>
    <name evidence="6" type="primary">MOV10</name>
    <name evidence="6" type="ORF">SPIL2461_LOCUS12475</name>
</gene>
<keyword evidence="3" id="KW-0347">Helicase</keyword>
<protein>
    <submittedName>
        <fullName evidence="6">MOV10 protein</fullName>
    </submittedName>
</protein>
<keyword evidence="4" id="KW-0067">ATP-binding</keyword>
<dbReference type="Pfam" id="PF13087">
    <property type="entry name" value="AAA_12"/>
    <property type="match status" value="1"/>
</dbReference>
<keyword evidence="7" id="KW-1185">Reference proteome</keyword>
<keyword evidence="1" id="KW-0547">Nucleotide-binding</keyword>
<dbReference type="InterPro" id="IPR027417">
    <property type="entry name" value="P-loop_NTPase"/>
</dbReference>
<dbReference type="GO" id="GO:0043139">
    <property type="term" value="F:5'-3' DNA helicase activity"/>
    <property type="evidence" value="ECO:0007669"/>
    <property type="project" value="TreeGrafter"/>
</dbReference>
<dbReference type="Gene3D" id="3.40.50.300">
    <property type="entry name" value="P-loop containing nucleotide triphosphate hydrolases"/>
    <property type="match status" value="1"/>
</dbReference>
<evidence type="ECO:0000259" key="5">
    <source>
        <dbReference type="Pfam" id="PF13087"/>
    </source>
</evidence>
<evidence type="ECO:0000313" key="7">
    <source>
        <dbReference type="Proteomes" id="UP000649617"/>
    </source>
</evidence>
<dbReference type="PANTHER" id="PTHR43788">
    <property type="entry name" value="DNA2/NAM7 HELICASE FAMILY MEMBER"/>
    <property type="match status" value="1"/>
</dbReference>
<evidence type="ECO:0000256" key="2">
    <source>
        <dbReference type="ARBA" id="ARBA00022801"/>
    </source>
</evidence>
<evidence type="ECO:0000256" key="1">
    <source>
        <dbReference type="ARBA" id="ARBA00022741"/>
    </source>
</evidence>
<dbReference type="AlphaFoldDB" id="A0A812SRJ6"/>
<dbReference type="InterPro" id="IPR041679">
    <property type="entry name" value="DNA2/NAM7-like_C"/>
</dbReference>
<dbReference type="SUPFAM" id="SSF52540">
    <property type="entry name" value="P-loop containing nucleoside triphosphate hydrolases"/>
    <property type="match status" value="1"/>
</dbReference>
<dbReference type="InterPro" id="IPR050534">
    <property type="entry name" value="Coronavir_polyprotein_1ab"/>
</dbReference>
<dbReference type="InterPro" id="IPR047187">
    <property type="entry name" value="SF1_C_Upf1"/>
</dbReference>
<organism evidence="6 7">
    <name type="scientific">Symbiodinium pilosum</name>
    <name type="common">Dinoflagellate</name>
    <dbReference type="NCBI Taxonomy" id="2952"/>
    <lineage>
        <taxon>Eukaryota</taxon>
        <taxon>Sar</taxon>
        <taxon>Alveolata</taxon>
        <taxon>Dinophyceae</taxon>
        <taxon>Suessiales</taxon>
        <taxon>Symbiodiniaceae</taxon>
        <taxon>Symbiodinium</taxon>
    </lineage>
</organism>
<keyword evidence="2" id="KW-0378">Hydrolase</keyword>
<comment type="caution">
    <text evidence="6">The sequence shown here is derived from an EMBL/GenBank/DDBJ whole genome shotgun (WGS) entry which is preliminary data.</text>
</comment>
<evidence type="ECO:0000256" key="4">
    <source>
        <dbReference type="ARBA" id="ARBA00022840"/>
    </source>
</evidence>
<name>A0A812SRJ6_SYMPI</name>
<accession>A0A812SRJ6</accession>
<proteinExistence type="predicted"/>
<feature type="domain" description="DNA2/NAM7 helicase-like C-terminal" evidence="5">
    <location>
        <begin position="3"/>
        <end position="83"/>
    </location>
</feature>
<evidence type="ECO:0000256" key="3">
    <source>
        <dbReference type="ARBA" id="ARBA00022806"/>
    </source>
</evidence>
<dbReference type="Proteomes" id="UP000649617">
    <property type="component" value="Unassembled WGS sequence"/>
</dbReference>
<sequence length="118" mass="12773">MPEDIIIVCPYNAQVVMIRSTLAADPTMRGIRTGSVDLFQGQEAAVALISLGASCGRLAFVLDPNRTNVALSRARALAVVVGSPALSECQVETVEELSLQSRYMNWLRQAFTQSTRTS</sequence>
<dbReference type="PANTHER" id="PTHR43788:SF8">
    <property type="entry name" value="DNA-BINDING PROTEIN SMUBP-2"/>
    <property type="match status" value="1"/>
</dbReference>
<evidence type="ECO:0000313" key="6">
    <source>
        <dbReference type="EMBL" id="CAE7486300.1"/>
    </source>
</evidence>
<dbReference type="GO" id="GO:0016787">
    <property type="term" value="F:hydrolase activity"/>
    <property type="evidence" value="ECO:0007669"/>
    <property type="project" value="UniProtKB-KW"/>
</dbReference>
<dbReference type="EMBL" id="CAJNIZ010025747">
    <property type="protein sequence ID" value="CAE7486300.1"/>
    <property type="molecule type" value="Genomic_DNA"/>
</dbReference>